<name>A0A081KCX5_9GAMM</name>
<evidence type="ECO:0000256" key="1">
    <source>
        <dbReference type="SAM" id="Phobius"/>
    </source>
</evidence>
<keyword evidence="1" id="KW-1133">Transmembrane helix</keyword>
<accession>A0A081KCX5</accession>
<reference evidence="2 3" key="1">
    <citation type="submission" date="2014-06" db="EMBL/GenBank/DDBJ databases">
        <title>Whole Genome Sequences of Three Symbiotic Endozoicomonas Bacteria.</title>
        <authorList>
            <person name="Neave M.J."/>
            <person name="Apprill A."/>
            <person name="Voolstra C.R."/>
        </authorList>
    </citation>
    <scope>NUCLEOTIDE SEQUENCE [LARGE SCALE GENOMIC DNA]</scope>
    <source>
        <strain evidence="2 3">DSM 22380</strain>
    </source>
</reference>
<sequence>MTKELALEILNETIIHNWYFYLLIFLLSALGAYIASLFKGAGNEKGKYLAIESSLKTIEKQVAITTETSESIKTAIEHDTWRKKELELIKRQKLEEYFLHISALNNSLNNEMLEKLFGAKVDYDSQCFDKANMIQSLYLPELLVEHHELSEVVEDFTRWVSDGLFLIAEQSSNGVENPQPTREFMTKQSELLSALAKPISKTLLKAREIAQELNT</sequence>
<dbReference type="eggNOG" id="ENOG502ZIZ5">
    <property type="taxonomic scope" value="Bacteria"/>
</dbReference>
<keyword evidence="1" id="KW-0812">Transmembrane</keyword>
<protein>
    <submittedName>
        <fullName evidence="2">Uncharacterized protein</fullName>
    </submittedName>
</protein>
<organism evidence="2 3">
    <name type="scientific">Endozoicomonas elysicola</name>
    <dbReference type="NCBI Taxonomy" id="305900"/>
    <lineage>
        <taxon>Bacteria</taxon>
        <taxon>Pseudomonadati</taxon>
        <taxon>Pseudomonadota</taxon>
        <taxon>Gammaproteobacteria</taxon>
        <taxon>Oceanospirillales</taxon>
        <taxon>Endozoicomonadaceae</taxon>
        <taxon>Endozoicomonas</taxon>
    </lineage>
</organism>
<keyword evidence="3" id="KW-1185">Reference proteome</keyword>
<keyword evidence="1" id="KW-0472">Membrane</keyword>
<dbReference type="Proteomes" id="UP000027997">
    <property type="component" value="Unassembled WGS sequence"/>
</dbReference>
<dbReference type="RefSeq" id="WP_020584445.1">
    <property type="nucleotide sequence ID" value="NZ_JOJP01000001.1"/>
</dbReference>
<evidence type="ECO:0000313" key="2">
    <source>
        <dbReference type="EMBL" id="KEI72001.1"/>
    </source>
</evidence>
<gene>
    <name evidence="2" type="ORF">GV64_15835</name>
</gene>
<proteinExistence type="predicted"/>
<dbReference type="AlphaFoldDB" id="A0A081KCX5"/>
<evidence type="ECO:0000313" key="3">
    <source>
        <dbReference type="Proteomes" id="UP000027997"/>
    </source>
</evidence>
<feature type="transmembrane region" description="Helical" evidence="1">
    <location>
        <begin position="18"/>
        <end position="38"/>
    </location>
</feature>
<dbReference type="EMBL" id="JOJP01000001">
    <property type="protein sequence ID" value="KEI72001.1"/>
    <property type="molecule type" value="Genomic_DNA"/>
</dbReference>
<comment type="caution">
    <text evidence="2">The sequence shown here is derived from an EMBL/GenBank/DDBJ whole genome shotgun (WGS) entry which is preliminary data.</text>
</comment>